<proteinExistence type="predicted"/>
<dbReference type="InterPro" id="IPR011006">
    <property type="entry name" value="CheY-like_superfamily"/>
</dbReference>
<evidence type="ECO:0000313" key="2">
    <source>
        <dbReference type="Proteomes" id="UP000317573"/>
    </source>
</evidence>
<evidence type="ECO:0008006" key="3">
    <source>
        <dbReference type="Google" id="ProtNLM"/>
    </source>
</evidence>
<dbReference type="InterPro" id="IPR052893">
    <property type="entry name" value="TCS_response_regulator"/>
</dbReference>
<gene>
    <name evidence="1" type="ORF">L618_000100002340</name>
</gene>
<protein>
    <recommendedName>
        <fullName evidence="3">Response regulatory domain-containing protein</fullName>
    </recommendedName>
</protein>
<accession>A0A562ERV7</accession>
<sequence>MAVRCWLTSSAAEEDLLRSYRLHANACITKPVDFDQFADVIRKIDNSFLHVVRLPGHPPTPSTL</sequence>
<dbReference type="EMBL" id="VLJT01000001">
    <property type="protein sequence ID" value="TWH24780.1"/>
    <property type="molecule type" value="Genomic_DNA"/>
</dbReference>
<dbReference type="Proteomes" id="UP000317573">
    <property type="component" value="Unassembled WGS sequence"/>
</dbReference>
<evidence type="ECO:0000313" key="1">
    <source>
        <dbReference type="EMBL" id="TWH24780.1"/>
    </source>
</evidence>
<dbReference type="Gene3D" id="3.40.50.2300">
    <property type="match status" value="1"/>
</dbReference>
<dbReference type="PANTHER" id="PTHR44520:SF2">
    <property type="entry name" value="RESPONSE REGULATOR RCP1"/>
    <property type="match status" value="1"/>
</dbReference>
<dbReference type="AlphaFoldDB" id="A0A562ERV7"/>
<name>A0A562ERV7_RHORH</name>
<dbReference type="PANTHER" id="PTHR44520">
    <property type="entry name" value="RESPONSE REGULATOR RCP1-RELATED"/>
    <property type="match status" value="1"/>
</dbReference>
<comment type="caution">
    <text evidence="1">The sequence shown here is derived from an EMBL/GenBank/DDBJ whole genome shotgun (WGS) entry which is preliminary data.</text>
</comment>
<dbReference type="SUPFAM" id="SSF52172">
    <property type="entry name" value="CheY-like"/>
    <property type="match status" value="1"/>
</dbReference>
<organism evidence="1 2">
    <name type="scientific">Rhodococcus rhodochrous J45</name>
    <dbReference type="NCBI Taxonomy" id="935266"/>
    <lineage>
        <taxon>Bacteria</taxon>
        <taxon>Bacillati</taxon>
        <taxon>Actinomycetota</taxon>
        <taxon>Actinomycetes</taxon>
        <taxon>Mycobacteriales</taxon>
        <taxon>Nocardiaceae</taxon>
        <taxon>Rhodococcus</taxon>
    </lineage>
</organism>
<reference evidence="1 2" key="1">
    <citation type="submission" date="2019-07" db="EMBL/GenBank/DDBJ databases">
        <title>Genome sequencing of lignin-degrading bacterial isolates.</title>
        <authorList>
            <person name="Gladden J."/>
        </authorList>
    </citation>
    <scope>NUCLEOTIDE SEQUENCE [LARGE SCALE GENOMIC DNA]</scope>
    <source>
        <strain evidence="1 2">J45</strain>
    </source>
</reference>